<proteinExistence type="predicted"/>
<evidence type="ECO:0000313" key="2">
    <source>
        <dbReference type="EMBL" id="SEL31458.1"/>
    </source>
</evidence>
<dbReference type="RefSeq" id="WP_074835561.1">
    <property type="nucleotide sequence ID" value="NZ_FOAT01000019.1"/>
</dbReference>
<evidence type="ECO:0000259" key="1">
    <source>
        <dbReference type="PROSITE" id="PS51186"/>
    </source>
</evidence>
<sequence>MNIRLINIKRDKSDLKKIKRLYHTAFPSDERAPFGILVRGAKKPNVNFFSCRDGDKWIGFLYTVNYLDLSYVFYFAVDDALRGKGYGSAILKAAQKKYSGRRLFLAIEEVEKKYKNYQQRVNRLRFYERAGFVRTGQKMQEASVIYDLMSIGGRVRNEEYRQLMISFGGLRMLFFTIRILDDRLG</sequence>
<dbReference type="CDD" id="cd04301">
    <property type="entry name" value="NAT_SF"/>
    <property type="match status" value="1"/>
</dbReference>
<dbReference type="EMBL" id="FOAT01000019">
    <property type="protein sequence ID" value="SEL31458.1"/>
    <property type="molecule type" value="Genomic_DNA"/>
</dbReference>
<dbReference type="InterPro" id="IPR016181">
    <property type="entry name" value="Acyl_CoA_acyltransferase"/>
</dbReference>
<name>A0A1H7P7R9_RUMAL</name>
<dbReference type="GO" id="GO:0016747">
    <property type="term" value="F:acyltransferase activity, transferring groups other than amino-acyl groups"/>
    <property type="evidence" value="ECO:0007669"/>
    <property type="project" value="InterPro"/>
</dbReference>
<dbReference type="Pfam" id="PF13508">
    <property type="entry name" value="Acetyltransf_7"/>
    <property type="match status" value="1"/>
</dbReference>
<evidence type="ECO:0000313" key="3">
    <source>
        <dbReference type="Proteomes" id="UP000186015"/>
    </source>
</evidence>
<dbReference type="PROSITE" id="PS51186">
    <property type="entry name" value="GNAT"/>
    <property type="match status" value="1"/>
</dbReference>
<dbReference type="InterPro" id="IPR000182">
    <property type="entry name" value="GNAT_dom"/>
</dbReference>
<organism evidence="2 3">
    <name type="scientific">Ruminococcus albus</name>
    <dbReference type="NCBI Taxonomy" id="1264"/>
    <lineage>
        <taxon>Bacteria</taxon>
        <taxon>Bacillati</taxon>
        <taxon>Bacillota</taxon>
        <taxon>Clostridia</taxon>
        <taxon>Eubacteriales</taxon>
        <taxon>Oscillospiraceae</taxon>
        <taxon>Ruminococcus</taxon>
    </lineage>
</organism>
<keyword evidence="2" id="KW-0808">Transferase</keyword>
<dbReference type="AlphaFoldDB" id="A0A1H7P7R9"/>
<feature type="domain" description="N-acetyltransferase" evidence="1">
    <location>
        <begin position="1"/>
        <end position="152"/>
    </location>
</feature>
<dbReference type="SUPFAM" id="SSF55729">
    <property type="entry name" value="Acyl-CoA N-acyltransferases (Nat)"/>
    <property type="match status" value="1"/>
</dbReference>
<reference evidence="2 3" key="1">
    <citation type="submission" date="2016-10" db="EMBL/GenBank/DDBJ databases">
        <authorList>
            <person name="de Groot N.N."/>
        </authorList>
    </citation>
    <scope>NUCLEOTIDE SEQUENCE [LARGE SCALE GENOMIC DNA]</scope>
    <source>
        <strain evidence="2 3">KH2T6</strain>
    </source>
</reference>
<dbReference type="OrthoDB" id="9127144at2"/>
<dbReference type="Gene3D" id="3.40.630.30">
    <property type="match status" value="1"/>
</dbReference>
<protein>
    <submittedName>
        <fullName evidence="2">Acetyltransferase (GNAT) domain-containing protein</fullName>
    </submittedName>
</protein>
<accession>A0A1H7P7R9</accession>
<gene>
    <name evidence="2" type="ORF">SAMN05216469_11930</name>
</gene>
<dbReference type="Proteomes" id="UP000186015">
    <property type="component" value="Unassembled WGS sequence"/>
</dbReference>